<dbReference type="EMBL" id="LELK01000004">
    <property type="protein sequence ID" value="KMM37161.1"/>
    <property type="molecule type" value="Genomic_DNA"/>
</dbReference>
<accession>A0A0J6CLQ9</accession>
<evidence type="ECO:0000313" key="1">
    <source>
        <dbReference type="EMBL" id="KMM37161.1"/>
    </source>
</evidence>
<dbReference type="InterPro" id="IPR047175">
    <property type="entry name" value="CotS-like"/>
</dbReference>
<reference evidence="1" key="1">
    <citation type="submission" date="2015-06" db="EMBL/GenBank/DDBJ databases">
        <authorList>
            <person name="Liu B."/>
            <person name="Wang J."/>
            <person name="Zhu Y."/>
            <person name="Liu G."/>
            <person name="Chen Q."/>
            <person name="Zheng C."/>
            <person name="Che J."/>
            <person name="Ge C."/>
            <person name="Shi H."/>
            <person name="Pan Z."/>
            <person name="Liu X."/>
        </authorList>
    </citation>
    <scope>NUCLEOTIDE SEQUENCE [LARGE SCALE GENOMIC DNA]</scope>
    <source>
        <strain evidence="1">DSM 16346</strain>
    </source>
</reference>
<dbReference type="GO" id="GO:0042601">
    <property type="term" value="C:endospore-forming forespore"/>
    <property type="evidence" value="ECO:0007669"/>
    <property type="project" value="TreeGrafter"/>
</dbReference>
<dbReference type="OrthoDB" id="2986702at2"/>
<proteinExistence type="predicted"/>
<comment type="caution">
    <text evidence="1">The sequence shown here is derived from an EMBL/GenBank/DDBJ whole genome shotgun (WGS) entry which is preliminary data.</text>
</comment>
<dbReference type="Proteomes" id="UP000035996">
    <property type="component" value="Unassembled WGS sequence"/>
</dbReference>
<dbReference type="AlphaFoldDB" id="A0A0J6CLQ9"/>
<dbReference type="STRING" id="157733.AB986_14910"/>
<dbReference type="RefSeq" id="WP_048311985.1">
    <property type="nucleotide sequence ID" value="NZ_CP119526.1"/>
</dbReference>
<protein>
    <recommendedName>
        <fullName evidence="3">Spore coat protein YutH</fullName>
    </recommendedName>
</protein>
<dbReference type="PATRIC" id="fig|157733.3.peg.1054"/>
<sequence length="332" mass="39949">MLERELFHQYGIVVEQQIQRNEGYEIRTADMSEYVLRRTIMEQEVDFPWFVMVAQYYNQQNEPTMMPIQSRRGKYIETINNEAHTLYQKPHNRGYSRLSDGQRLALLHRKGGNLLAAYSDLPEIQPWQTRWQFRMDQLEAFREELKNQQQSLREFDVWFIETFPYYSGVSENAIQYIVDSGMDTGENPFQVRTLAFNRYTSTSQRTSEALFPNEFILDHPARDLAEWIRNELIHSNGDFTNIRTFLWDYHERRTLNQMDWNLLYARLLFPLPYVEAVEHYYSDGNLKEKERSLAYMKEFVRSEGEREGLYRMLFKELVGDRGSQMRKIEWLS</sequence>
<evidence type="ECO:0000313" key="2">
    <source>
        <dbReference type="Proteomes" id="UP000035996"/>
    </source>
</evidence>
<organism evidence="1 2">
    <name type="scientific">Guptibacillus hwajinpoensis</name>
    <dbReference type="NCBI Taxonomy" id="208199"/>
    <lineage>
        <taxon>Bacteria</taxon>
        <taxon>Bacillati</taxon>
        <taxon>Bacillota</taxon>
        <taxon>Bacilli</taxon>
        <taxon>Bacillales</taxon>
        <taxon>Guptibacillaceae</taxon>
        <taxon>Guptibacillus</taxon>
    </lineage>
</organism>
<dbReference type="Gene3D" id="3.90.1200.10">
    <property type="match status" value="1"/>
</dbReference>
<keyword evidence="2" id="KW-1185">Reference proteome</keyword>
<evidence type="ECO:0008006" key="3">
    <source>
        <dbReference type="Google" id="ProtNLM"/>
    </source>
</evidence>
<dbReference type="PANTHER" id="PTHR39179">
    <property type="entry name" value="SPORE COAT PROTEIN I"/>
    <property type="match status" value="1"/>
</dbReference>
<name>A0A0J6CLQ9_9BACL</name>
<gene>
    <name evidence="1" type="ORF">AB986_14910</name>
</gene>
<dbReference type="PANTHER" id="PTHR39179:SF2">
    <property type="entry name" value="ENDOSPORE COAT-ASSOCIATED PROTEIN YUTH"/>
    <property type="match status" value="1"/>
</dbReference>